<dbReference type="Proteomes" id="UP000625316">
    <property type="component" value="Unassembled WGS sequence"/>
</dbReference>
<evidence type="ECO:0000313" key="3">
    <source>
        <dbReference type="Proteomes" id="UP000625316"/>
    </source>
</evidence>
<dbReference type="InterPro" id="IPR024983">
    <property type="entry name" value="CHAT_dom"/>
</dbReference>
<organism evidence="2 3">
    <name type="scientific">Romeriopsis navalis LEGE 11480</name>
    <dbReference type="NCBI Taxonomy" id="2777977"/>
    <lineage>
        <taxon>Bacteria</taxon>
        <taxon>Bacillati</taxon>
        <taxon>Cyanobacteriota</taxon>
        <taxon>Cyanophyceae</taxon>
        <taxon>Leptolyngbyales</taxon>
        <taxon>Leptolyngbyaceae</taxon>
        <taxon>Romeriopsis</taxon>
        <taxon>Romeriopsis navalis</taxon>
    </lineage>
</organism>
<gene>
    <name evidence="2" type="ORF">IQ266_27175</name>
</gene>
<comment type="caution">
    <text evidence="2">The sequence shown here is derived from an EMBL/GenBank/DDBJ whole genome shotgun (WGS) entry which is preliminary data.</text>
</comment>
<feature type="non-terminal residue" evidence="2">
    <location>
        <position position="1"/>
    </location>
</feature>
<proteinExistence type="predicted"/>
<dbReference type="AlphaFoldDB" id="A0A928VTI1"/>
<protein>
    <submittedName>
        <fullName evidence="2">CHAT domain-containing protein</fullName>
    </submittedName>
</protein>
<keyword evidence="3" id="KW-1185">Reference proteome</keyword>
<reference evidence="2" key="1">
    <citation type="submission" date="2020-10" db="EMBL/GenBank/DDBJ databases">
        <authorList>
            <person name="Castelo-Branco R."/>
            <person name="Eusebio N."/>
            <person name="Adriana R."/>
            <person name="Vieira A."/>
            <person name="Brugerolle De Fraissinette N."/>
            <person name="Rezende De Castro R."/>
            <person name="Schneider M.P."/>
            <person name="Vasconcelos V."/>
            <person name="Leao P.N."/>
        </authorList>
    </citation>
    <scope>NUCLEOTIDE SEQUENCE</scope>
    <source>
        <strain evidence="2">LEGE 11480</strain>
    </source>
</reference>
<accession>A0A928VTI1</accession>
<dbReference type="EMBL" id="JADEXQ010000194">
    <property type="protein sequence ID" value="MBE9033417.1"/>
    <property type="molecule type" value="Genomic_DNA"/>
</dbReference>
<feature type="domain" description="CHAT" evidence="1">
    <location>
        <begin position="2"/>
        <end position="260"/>
    </location>
</feature>
<dbReference type="RefSeq" id="WP_264328220.1">
    <property type="nucleotide sequence ID" value="NZ_JADEXQ010000194.1"/>
</dbReference>
<sequence length="262" mass="28975">GLRSIPLAAMQNQTGAVIDRYSVNIIPSLGMLDRRQNELRNQTTLAIGASQFEQFAPLPAVPHELSMIQQQGFAAQTMLNPAFTLENTVQQMQQVRPEILHLATHANFQPGKPQNSFIQFWNQKLSINQLDQLQLRAADLELLVLSACNTASGNADAELGFTGMASLFGVRSALGTLWSISDLGTYAFMSEFYAQLANTPSRADALRKTQLAMQTGKVRVEQSQLITSNNRFSLPALLARTPNTTFTHPYYWSGFTLVGNPW</sequence>
<evidence type="ECO:0000313" key="2">
    <source>
        <dbReference type="EMBL" id="MBE9033417.1"/>
    </source>
</evidence>
<dbReference type="Pfam" id="PF12770">
    <property type="entry name" value="CHAT"/>
    <property type="match status" value="1"/>
</dbReference>
<evidence type="ECO:0000259" key="1">
    <source>
        <dbReference type="Pfam" id="PF12770"/>
    </source>
</evidence>
<name>A0A928VTI1_9CYAN</name>